<dbReference type="OrthoDB" id="8266301at2"/>
<reference evidence="2" key="1">
    <citation type="submission" date="2021-02" db="EMBL/GenBank/DDBJ databases">
        <title>Genomic Encyclopedia of Type Strains, Phase IV (KMG-V): Genome sequencing to study the core and pangenomes of soil and plant-associated prokaryotes.</title>
        <authorList>
            <person name="Whitman W."/>
        </authorList>
    </citation>
    <scope>NUCLEOTIDE SEQUENCE</scope>
    <source>
        <strain evidence="2">USDA 406</strain>
    </source>
</reference>
<evidence type="ECO:0000313" key="5">
    <source>
        <dbReference type="Proteomes" id="UP001565471"/>
    </source>
</evidence>
<dbReference type="EMBL" id="JAFICZ010000001">
    <property type="protein sequence ID" value="MBP1291934.1"/>
    <property type="molecule type" value="Genomic_DNA"/>
</dbReference>
<reference evidence="3 5" key="2">
    <citation type="submission" date="2024-07" db="EMBL/GenBank/DDBJ databases">
        <title>Genomic Encyclopedia of Type Strains, Phase V (KMG-V): Genome sequencing to study the core and pangenomes of soil and plant-associated prokaryotes.</title>
        <authorList>
            <person name="Whitman W."/>
        </authorList>
    </citation>
    <scope>NUCLEOTIDE SEQUENCE [LARGE SCALE GENOMIC DNA]</scope>
    <source>
        <strain evidence="3 5">USDA 415</strain>
    </source>
</reference>
<comment type="caution">
    <text evidence="2">The sequence shown here is derived from an EMBL/GenBank/DDBJ whole genome shotgun (WGS) entry which is preliminary data.</text>
</comment>
<dbReference type="InterPro" id="IPR037053">
    <property type="entry name" value="Phage_tail_collar_dom_sf"/>
</dbReference>
<dbReference type="SUPFAM" id="SSF88874">
    <property type="entry name" value="Receptor-binding domain of short tail fibre protein gp12"/>
    <property type="match status" value="1"/>
</dbReference>
<accession>A0A1E3EGV9</accession>
<dbReference type="AlphaFoldDB" id="A0A1E3EGV9"/>
<name>A0A1E3EGV9_BRAEL</name>
<dbReference type="Proteomes" id="UP000673383">
    <property type="component" value="Unassembled WGS sequence"/>
</dbReference>
<evidence type="ECO:0000313" key="2">
    <source>
        <dbReference type="EMBL" id="MBP1291934.1"/>
    </source>
</evidence>
<dbReference type="Pfam" id="PF07484">
    <property type="entry name" value="Collar"/>
    <property type="match status" value="1"/>
</dbReference>
<evidence type="ECO:0000259" key="1">
    <source>
        <dbReference type="Pfam" id="PF07484"/>
    </source>
</evidence>
<proteinExistence type="predicted"/>
<keyword evidence="5" id="KW-1185">Reference proteome</keyword>
<dbReference type="RefSeq" id="WP_016839792.1">
    <property type="nucleotide sequence ID" value="NZ_CP126004.1"/>
</dbReference>
<protein>
    <submittedName>
        <fullName evidence="2">Microcystin-dependent protein</fullName>
    </submittedName>
</protein>
<evidence type="ECO:0000313" key="4">
    <source>
        <dbReference type="Proteomes" id="UP000673383"/>
    </source>
</evidence>
<evidence type="ECO:0000313" key="3">
    <source>
        <dbReference type="EMBL" id="MEY9322736.1"/>
    </source>
</evidence>
<dbReference type="GeneID" id="92958186"/>
<dbReference type="Gene3D" id="3.90.1340.10">
    <property type="entry name" value="Phage tail collar domain"/>
    <property type="match status" value="1"/>
</dbReference>
<feature type="domain" description="Phage tail collar" evidence="1">
    <location>
        <begin position="7"/>
        <end position="63"/>
    </location>
</feature>
<dbReference type="InterPro" id="IPR011083">
    <property type="entry name" value="Phage_tail_collar_dom"/>
</dbReference>
<sequence length="167" mass="17614">MGEPYVGEIRMFGGNFAPNGWMFCQGQILAISQYDVLFNLIGTTYGGDGQSTFALPNLQGRLPMHQGSSFVMGQSAGVEQVTLTTQQLPIHSHPMAASLNNATGSTVTGNVVGAVGATQIYREVPAGSAMANQACTSVGGNQPHDNMQPYLCVSFIISMFGVYPSQT</sequence>
<organism evidence="2 4">
    <name type="scientific">Bradyrhizobium elkanii</name>
    <dbReference type="NCBI Taxonomy" id="29448"/>
    <lineage>
        <taxon>Bacteria</taxon>
        <taxon>Pseudomonadati</taxon>
        <taxon>Pseudomonadota</taxon>
        <taxon>Alphaproteobacteria</taxon>
        <taxon>Hyphomicrobiales</taxon>
        <taxon>Nitrobacteraceae</taxon>
        <taxon>Bradyrhizobium</taxon>
    </lineage>
</organism>
<dbReference type="Proteomes" id="UP001565471">
    <property type="component" value="Unassembled WGS sequence"/>
</dbReference>
<dbReference type="STRING" id="29448.QU41_13290"/>
<dbReference type="EMBL" id="JBGBZA010000002">
    <property type="protein sequence ID" value="MEY9322736.1"/>
    <property type="molecule type" value="Genomic_DNA"/>
</dbReference>
<gene>
    <name evidence="3" type="ORF">ABIF29_009535</name>
    <name evidence="2" type="ORF">JOH49_001687</name>
</gene>
<dbReference type="eggNOG" id="COG4675">
    <property type="taxonomic scope" value="Bacteria"/>
</dbReference>